<keyword evidence="4" id="KW-0418">Kinase</keyword>
<feature type="region of interest" description="Disordered" evidence="2">
    <location>
        <begin position="141"/>
        <end position="162"/>
    </location>
</feature>
<dbReference type="PANTHER" id="PTHR35526:SF3">
    <property type="entry name" value="ANTI-SIGMA-F FACTOR RSBW"/>
    <property type="match status" value="1"/>
</dbReference>
<dbReference type="Pfam" id="PF13581">
    <property type="entry name" value="HATPase_c_2"/>
    <property type="match status" value="1"/>
</dbReference>
<sequence>MDIWWTLHLRREPASVSLARRILLGTMESAGVDEDIAHEIALALSEACANAVEHAAGPYAAREYRVTATISGDHCRIEVADHGWGATGPTRTVASTTLTAEPSLRRRSRRYRGGAYASAAMRARAARVDTSGINAASLSAVQRGHGRPVGPTPTPDPFDLTRVPEPPTDAERGRGLHLIRALSDSVQFRRHPDTGSVVSFDKTLKWRPGRPMLAAS</sequence>
<accession>A0A852ZW59</accession>
<proteinExistence type="predicted"/>
<dbReference type="EMBL" id="JACBZD010000001">
    <property type="protein sequence ID" value="NYI05490.1"/>
    <property type="molecule type" value="Genomic_DNA"/>
</dbReference>
<feature type="domain" description="Histidine kinase/HSP90-like ATPase" evidence="3">
    <location>
        <begin position="11"/>
        <end position="200"/>
    </location>
</feature>
<reference evidence="4 5" key="1">
    <citation type="submission" date="2020-07" db="EMBL/GenBank/DDBJ databases">
        <title>Sequencing the genomes of 1000 actinobacteria strains.</title>
        <authorList>
            <person name="Klenk H.-P."/>
        </authorList>
    </citation>
    <scope>NUCLEOTIDE SEQUENCE [LARGE SCALE GENOMIC DNA]</scope>
    <source>
        <strain evidence="4 5">DSM 42178</strain>
    </source>
</reference>
<dbReference type="Proteomes" id="UP000567795">
    <property type="component" value="Unassembled WGS sequence"/>
</dbReference>
<evidence type="ECO:0000259" key="3">
    <source>
        <dbReference type="Pfam" id="PF13581"/>
    </source>
</evidence>
<organism evidence="4 5">
    <name type="scientific">Allostreptomyces psammosilenae</name>
    <dbReference type="NCBI Taxonomy" id="1892865"/>
    <lineage>
        <taxon>Bacteria</taxon>
        <taxon>Bacillati</taxon>
        <taxon>Actinomycetota</taxon>
        <taxon>Actinomycetes</taxon>
        <taxon>Kitasatosporales</taxon>
        <taxon>Streptomycetaceae</taxon>
        <taxon>Allostreptomyces</taxon>
    </lineage>
</organism>
<evidence type="ECO:0000313" key="4">
    <source>
        <dbReference type="EMBL" id="NYI05490.1"/>
    </source>
</evidence>
<dbReference type="EC" id="2.7.11.1" evidence="4"/>
<keyword evidence="5" id="KW-1185">Reference proteome</keyword>
<dbReference type="Gene3D" id="3.30.565.10">
    <property type="entry name" value="Histidine kinase-like ATPase, C-terminal domain"/>
    <property type="match status" value="1"/>
</dbReference>
<comment type="caution">
    <text evidence="4">The sequence shown here is derived from an EMBL/GenBank/DDBJ whole genome shotgun (WGS) entry which is preliminary data.</text>
</comment>
<keyword evidence="4" id="KW-0808">Transferase</keyword>
<gene>
    <name evidence="4" type="ORF">FHU37_002433</name>
</gene>
<protein>
    <submittedName>
        <fullName evidence="4">Serine/threonine-protein kinase RsbW</fullName>
        <ecNumber evidence="4">2.7.11.1</ecNumber>
    </submittedName>
</protein>
<dbReference type="GO" id="GO:0004674">
    <property type="term" value="F:protein serine/threonine kinase activity"/>
    <property type="evidence" value="ECO:0007669"/>
    <property type="project" value="UniProtKB-KW"/>
</dbReference>
<dbReference type="PANTHER" id="PTHR35526">
    <property type="entry name" value="ANTI-SIGMA-F FACTOR RSBW-RELATED"/>
    <property type="match status" value="1"/>
</dbReference>
<dbReference type="InterPro" id="IPR003594">
    <property type="entry name" value="HATPase_dom"/>
</dbReference>
<dbReference type="InterPro" id="IPR050267">
    <property type="entry name" value="Anti-sigma-factor_SerPK"/>
</dbReference>
<dbReference type="SUPFAM" id="SSF55874">
    <property type="entry name" value="ATPase domain of HSP90 chaperone/DNA topoisomerase II/histidine kinase"/>
    <property type="match status" value="1"/>
</dbReference>
<dbReference type="InterPro" id="IPR036890">
    <property type="entry name" value="HATPase_C_sf"/>
</dbReference>
<dbReference type="RefSeq" id="WP_179814222.1">
    <property type="nucleotide sequence ID" value="NZ_JACBZD010000001.1"/>
</dbReference>
<dbReference type="AlphaFoldDB" id="A0A852ZW59"/>
<dbReference type="CDD" id="cd16936">
    <property type="entry name" value="HATPase_RsbW-like"/>
    <property type="match status" value="1"/>
</dbReference>
<evidence type="ECO:0000256" key="2">
    <source>
        <dbReference type="SAM" id="MobiDB-lite"/>
    </source>
</evidence>
<evidence type="ECO:0000256" key="1">
    <source>
        <dbReference type="ARBA" id="ARBA00022527"/>
    </source>
</evidence>
<keyword evidence="1" id="KW-0723">Serine/threonine-protein kinase</keyword>
<name>A0A852ZW59_9ACTN</name>
<evidence type="ECO:0000313" key="5">
    <source>
        <dbReference type="Proteomes" id="UP000567795"/>
    </source>
</evidence>